<evidence type="ECO:0000313" key="2">
    <source>
        <dbReference type="EMBL" id="WZN59578.1"/>
    </source>
</evidence>
<feature type="domain" description="PH" evidence="1">
    <location>
        <begin position="250"/>
        <end position="344"/>
    </location>
</feature>
<dbReference type="InterPro" id="IPR051707">
    <property type="entry name" value="PI-Interact_SigTrans_Reg"/>
</dbReference>
<dbReference type="InterPro" id="IPR001849">
    <property type="entry name" value="PH_domain"/>
</dbReference>
<dbReference type="AlphaFoldDB" id="A0AAX4P0Y1"/>
<evidence type="ECO:0000313" key="3">
    <source>
        <dbReference type="Proteomes" id="UP001472866"/>
    </source>
</evidence>
<dbReference type="Gene3D" id="2.30.29.30">
    <property type="entry name" value="Pleckstrin-homology domain (PH domain)/Phosphotyrosine-binding domain (PTB)"/>
    <property type="match status" value="3"/>
</dbReference>
<accession>A0AAX4P0Y1</accession>
<dbReference type="Proteomes" id="UP001472866">
    <property type="component" value="Chromosome 02"/>
</dbReference>
<dbReference type="InterPro" id="IPR011993">
    <property type="entry name" value="PH-like_dom_sf"/>
</dbReference>
<organism evidence="2 3">
    <name type="scientific">Chloropicon roscoffensis</name>
    <dbReference type="NCBI Taxonomy" id="1461544"/>
    <lineage>
        <taxon>Eukaryota</taxon>
        <taxon>Viridiplantae</taxon>
        <taxon>Chlorophyta</taxon>
        <taxon>Chloropicophyceae</taxon>
        <taxon>Chloropicales</taxon>
        <taxon>Chloropicaceae</taxon>
        <taxon>Chloropicon</taxon>
    </lineage>
</organism>
<dbReference type="Pfam" id="PF00169">
    <property type="entry name" value="PH"/>
    <property type="match status" value="3"/>
</dbReference>
<reference evidence="2 3" key="1">
    <citation type="submission" date="2024-03" db="EMBL/GenBank/DDBJ databases">
        <title>Complete genome sequence of the green alga Chloropicon roscoffensis RCC1871.</title>
        <authorList>
            <person name="Lemieux C."/>
            <person name="Pombert J.-F."/>
            <person name="Otis C."/>
            <person name="Turmel M."/>
        </authorList>
    </citation>
    <scope>NUCLEOTIDE SEQUENCE [LARGE SCALE GENOMIC DNA]</scope>
    <source>
        <strain evidence="2 3">RCC1871</strain>
    </source>
</reference>
<gene>
    <name evidence="2" type="ORF">HKI87_02g11040</name>
</gene>
<keyword evidence="3" id="KW-1185">Reference proteome</keyword>
<proteinExistence type="predicted"/>
<dbReference type="EMBL" id="CP151502">
    <property type="protein sequence ID" value="WZN59578.1"/>
    <property type="molecule type" value="Genomic_DNA"/>
</dbReference>
<feature type="domain" description="PH" evidence="1">
    <location>
        <begin position="148"/>
        <end position="242"/>
    </location>
</feature>
<feature type="domain" description="PH" evidence="1">
    <location>
        <begin position="1"/>
        <end position="138"/>
    </location>
</feature>
<protein>
    <submittedName>
        <fullName evidence="2">PH domain-containing protein</fullName>
    </submittedName>
</protein>
<sequence length="344" mass="39448">MEGWLRKRGAQVKNIKKRYFMCTRGQLAYYHVEHESAQDGEVRLGKKGFVDLHNAILTYTRQTFLLLNKTQYEDVKLKGVGETKKVSKMLAKFGLGSTESEDTQWGFVVRAQGKSLTIYAESEEEMKKWMNAIGRCLVRTVPDSGASRVEKAGWLVKFFPGDMEKKIRFVELSQGNLRYFEDSVDENTKVYLSLNNCRVGEVSEVENTFFIAAKEENQIWHFTAELESECSDWLKMLNENIEITSKDLEGILHEGWIVKEGRMKATLTRRYFTLTKGLLSYYESEALAKRLGSFELVKDTCINLESTSDGHKVSLVHDKDGLKLTLPTEARMNEWAEKIKAACL</sequence>
<evidence type="ECO:0000259" key="1">
    <source>
        <dbReference type="PROSITE" id="PS50003"/>
    </source>
</evidence>
<dbReference type="PROSITE" id="PS50003">
    <property type="entry name" value="PH_DOMAIN"/>
    <property type="match status" value="3"/>
</dbReference>
<dbReference type="SMART" id="SM00233">
    <property type="entry name" value="PH"/>
    <property type="match status" value="3"/>
</dbReference>
<dbReference type="SUPFAM" id="SSF50729">
    <property type="entry name" value="PH domain-like"/>
    <property type="match status" value="3"/>
</dbReference>
<name>A0AAX4P0Y1_9CHLO</name>
<dbReference type="PANTHER" id="PTHR14336">
    <property type="entry name" value="TANDEM PH DOMAIN CONTAINING PROTEIN"/>
    <property type="match status" value="1"/>
</dbReference>